<gene>
    <name evidence="2" type="primary">LOC117645000</name>
</gene>
<dbReference type="GeneID" id="117645000"/>
<dbReference type="InParanoid" id="A0A6P8Z2E3"/>
<evidence type="ECO:0000313" key="1">
    <source>
        <dbReference type="Proteomes" id="UP000515158"/>
    </source>
</evidence>
<accession>A0A6P8Z2E3</accession>
<evidence type="ECO:0000313" key="2">
    <source>
        <dbReference type="RefSeq" id="XP_034240757.1"/>
    </source>
</evidence>
<name>A0A6P8Z2E3_THRPL</name>
<dbReference type="RefSeq" id="XP_034240757.1">
    <property type="nucleotide sequence ID" value="XM_034384866.1"/>
</dbReference>
<proteinExistence type="predicted"/>
<dbReference type="AlphaFoldDB" id="A0A6P8Z2E3"/>
<protein>
    <submittedName>
        <fullName evidence="2">Uncharacterized protein LOC117645000</fullName>
    </submittedName>
</protein>
<dbReference type="Proteomes" id="UP000515158">
    <property type="component" value="Unplaced"/>
</dbReference>
<reference evidence="2" key="1">
    <citation type="submission" date="2025-08" db="UniProtKB">
        <authorList>
            <consortium name="RefSeq"/>
        </authorList>
    </citation>
    <scope>IDENTIFICATION</scope>
    <source>
        <tissue evidence="2">Total insect</tissue>
    </source>
</reference>
<keyword evidence="1" id="KW-1185">Reference proteome</keyword>
<dbReference type="OrthoDB" id="10465903at2759"/>
<organism evidence="2">
    <name type="scientific">Thrips palmi</name>
    <name type="common">Melon thrips</name>
    <dbReference type="NCBI Taxonomy" id="161013"/>
    <lineage>
        <taxon>Eukaryota</taxon>
        <taxon>Metazoa</taxon>
        <taxon>Ecdysozoa</taxon>
        <taxon>Arthropoda</taxon>
        <taxon>Hexapoda</taxon>
        <taxon>Insecta</taxon>
        <taxon>Pterygota</taxon>
        <taxon>Neoptera</taxon>
        <taxon>Paraneoptera</taxon>
        <taxon>Thysanoptera</taxon>
        <taxon>Terebrantia</taxon>
        <taxon>Thripoidea</taxon>
        <taxon>Thripidae</taxon>
        <taxon>Thrips</taxon>
    </lineage>
</organism>
<sequence>MSDELDDLLNEVQESDVKIPVGELEVGVLYPIRSLERSNSKVQGKEIPGIICRVTSPESLNLFTYLPKCFVSMKDALYDRINTDGATDSKWSLVFYGSVGNGNICRLVRPGQGVDEELLKKMSSMKRRAENAVLMNNKKMKSD</sequence>
<dbReference type="KEGG" id="tpal:117645000"/>